<dbReference type="EMBL" id="ACIO01000423">
    <property type="protein sequence ID" value="EFC97204.1"/>
    <property type="molecule type" value="Genomic_DNA"/>
</dbReference>
<comment type="caution">
    <text evidence="1">The sequence shown here is derived from an EMBL/GenBank/DDBJ whole genome shotgun (WGS) entry which is preliminary data.</text>
</comment>
<gene>
    <name evidence="1" type="ORF">CLOSTHATH_04595</name>
</gene>
<dbReference type="HOGENOM" id="CLU_2532750_0_0_9"/>
<feature type="non-terminal residue" evidence="1">
    <location>
        <position position="85"/>
    </location>
</feature>
<organism evidence="1 2">
    <name type="scientific">Hungatella hathewayi DSM 13479</name>
    <dbReference type="NCBI Taxonomy" id="566550"/>
    <lineage>
        <taxon>Bacteria</taxon>
        <taxon>Bacillati</taxon>
        <taxon>Bacillota</taxon>
        <taxon>Clostridia</taxon>
        <taxon>Lachnospirales</taxon>
        <taxon>Lachnospiraceae</taxon>
        <taxon>Hungatella</taxon>
    </lineage>
</organism>
<sequence length="85" mass="9499">MEKQLAARAVRLFILIGNGHQDTSLPFPTIAHYQQNKLYPRTIQAMMNNIVIIVAGIKSRIAIPAPKQNSIRPHTLFISSLNPLP</sequence>
<protein>
    <submittedName>
        <fullName evidence="1">Uncharacterized protein</fullName>
    </submittedName>
</protein>
<accession>D3ALU9</accession>
<proteinExistence type="predicted"/>
<reference evidence="1 2" key="1">
    <citation type="submission" date="2010-01" db="EMBL/GenBank/DDBJ databases">
        <authorList>
            <person name="Weinstock G."/>
            <person name="Sodergren E."/>
            <person name="Clifton S."/>
            <person name="Fulton L."/>
            <person name="Fulton B."/>
            <person name="Courtney L."/>
            <person name="Fronick C."/>
            <person name="Harrison M."/>
            <person name="Strong C."/>
            <person name="Farmer C."/>
            <person name="Delahaunty K."/>
            <person name="Markovic C."/>
            <person name="Hall O."/>
            <person name="Minx P."/>
            <person name="Tomlinson C."/>
            <person name="Mitreva M."/>
            <person name="Nelson J."/>
            <person name="Hou S."/>
            <person name="Wollam A."/>
            <person name="Pepin K.H."/>
            <person name="Johnson M."/>
            <person name="Bhonagiri V."/>
            <person name="Nash W.E."/>
            <person name="Warren W."/>
            <person name="Chinwalla A."/>
            <person name="Mardis E.R."/>
            <person name="Wilson R.K."/>
        </authorList>
    </citation>
    <scope>NUCLEOTIDE SEQUENCE [LARGE SCALE GENOMIC DNA]</scope>
    <source>
        <strain evidence="1 2">DSM 13479</strain>
    </source>
</reference>
<dbReference type="AlphaFoldDB" id="D3ALU9"/>
<evidence type="ECO:0000313" key="1">
    <source>
        <dbReference type="EMBL" id="EFC97204.1"/>
    </source>
</evidence>
<dbReference type="Proteomes" id="UP000004968">
    <property type="component" value="Unassembled WGS sequence"/>
</dbReference>
<name>D3ALU9_9FIRM</name>
<evidence type="ECO:0000313" key="2">
    <source>
        <dbReference type="Proteomes" id="UP000004968"/>
    </source>
</evidence>